<comment type="caution">
    <text evidence="1">The sequence shown here is derived from an EMBL/GenBank/DDBJ whole genome shotgun (WGS) entry which is preliminary data.</text>
</comment>
<protein>
    <submittedName>
        <fullName evidence="1">Uncharacterized protein</fullName>
    </submittedName>
</protein>
<dbReference type="AlphaFoldDB" id="A0A316E521"/>
<sequence>MACVEYSGTLAMLMPDFWAWSTSLLLKAAERNTIKRIPKSYNLSKTDAEASSSVKIEMVTQSFPNSTVSTAR</sequence>
<reference evidence="1 2" key="1">
    <citation type="submission" date="2018-05" db="EMBL/GenBank/DDBJ databases">
        <title>Genomic Encyclopedia of Archaeal and Bacterial Type Strains, Phase II (KMG-II): from individual species to whole genera.</title>
        <authorList>
            <person name="Goeker M."/>
        </authorList>
    </citation>
    <scope>NUCLEOTIDE SEQUENCE [LARGE SCALE GENOMIC DNA]</scope>
    <source>
        <strain evidence="1 2">DSM 23514</strain>
    </source>
</reference>
<proteinExistence type="predicted"/>
<gene>
    <name evidence="1" type="ORF">LX92_02370</name>
</gene>
<organism evidence="1 2">
    <name type="scientific">Maribacter polysiphoniae</name>
    <dbReference type="NCBI Taxonomy" id="429344"/>
    <lineage>
        <taxon>Bacteria</taxon>
        <taxon>Pseudomonadati</taxon>
        <taxon>Bacteroidota</taxon>
        <taxon>Flavobacteriia</taxon>
        <taxon>Flavobacteriales</taxon>
        <taxon>Flavobacteriaceae</taxon>
        <taxon>Maribacter</taxon>
    </lineage>
</organism>
<dbReference type="EMBL" id="QGGQ01000004">
    <property type="protein sequence ID" value="PWK23803.1"/>
    <property type="molecule type" value="Genomic_DNA"/>
</dbReference>
<accession>A0A316E521</accession>
<dbReference type="Proteomes" id="UP000245667">
    <property type="component" value="Unassembled WGS sequence"/>
</dbReference>
<evidence type="ECO:0000313" key="1">
    <source>
        <dbReference type="EMBL" id="PWK23803.1"/>
    </source>
</evidence>
<evidence type="ECO:0000313" key="2">
    <source>
        <dbReference type="Proteomes" id="UP000245667"/>
    </source>
</evidence>
<name>A0A316E521_9FLAO</name>